<dbReference type="InterPro" id="IPR042526">
    <property type="entry name" value="Atg5_HR"/>
</dbReference>
<keyword evidence="3 6" id="KW-1017">Isopeptide bond</keyword>
<dbReference type="InterPro" id="IPR007239">
    <property type="entry name" value="Atg5"/>
</dbReference>
<dbReference type="Proteomes" id="UP001329825">
    <property type="component" value="Chromosome 2"/>
</dbReference>
<comment type="similarity">
    <text evidence="2 6">Belongs to the ATG5 family.</text>
</comment>
<dbReference type="Pfam" id="PF20638">
    <property type="entry name" value="ATG5_UblA"/>
    <property type="match status" value="1"/>
</dbReference>
<dbReference type="Pfam" id="PF20637">
    <property type="entry name" value="ATG5_HBR"/>
    <property type="match status" value="1"/>
</dbReference>
<dbReference type="RefSeq" id="XP_062789585.1">
    <property type="nucleotide sequence ID" value="XM_062933534.1"/>
</dbReference>
<dbReference type="Pfam" id="PF04106">
    <property type="entry name" value="ATG5_UblB"/>
    <property type="match status" value="1"/>
</dbReference>
<name>A0ABZ1CT84_9TREE</name>
<feature type="domain" description="Autophagy protein ATG5 UblB" evidence="8">
    <location>
        <begin position="262"/>
        <end position="347"/>
    </location>
</feature>
<comment type="subcellular location">
    <subcellularLocation>
        <location evidence="1 6">Preautophagosomal structure membrane</location>
        <topology evidence="1 6">Peripheral membrane protein</topology>
    </subcellularLocation>
</comment>
<dbReference type="InterPro" id="IPR048318">
    <property type="entry name" value="ATG5_UblB"/>
</dbReference>
<keyword evidence="4 6" id="KW-0832">Ubl conjugation</keyword>
<evidence type="ECO:0000256" key="2">
    <source>
        <dbReference type="ARBA" id="ARBA00006910"/>
    </source>
</evidence>
<keyword evidence="12" id="KW-1185">Reference proteome</keyword>
<dbReference type="InterPro" id="IPR048940">
    <property type="entry name" value="ATG5_HBR"/>
</dbReference>
<evidence type="ECO:0000259" key="10">
    <source>
        <dbReference type="Pfam" id="PF20638"/>
    </source>
</evidence>
<feature type="domain" description="Autophagy protein ATG5 alpha-helical bundle region" evidence="9">
    <location>
        <begin position="166"/>
        <end position="222"/>
    </location>
</feature>
<dbReference type="Gene3D" id="3.10.20.620">
    <property type="match status" value="1"/>
</dbReference>
<evidence type="ECO:0000256" key="3">
    <source>
        <dbReference type="ARBA" id="ARBA00022499"/>
    </source>
</evidence>
<comment type="function">
    <text evidence="6">Involved in cytoplasm to vacuole transport (Cvt) and autophagic vesicle formation.</text>
</comment>
<reference evidence="11 12" key="1">
    <citation type="submission" date="2024-01" db="EMBL/GenBank/DDBJ databases">
        <title>Comparative genomics of Cryptococcus and Kwoniella reveals pathogenesis evolution and contrasting modes of karyotype evolution via chromosome fusion or intercentromeric recombination.</title>
        <authorList>
            <person name="Coelho M.A."/>
            <person name="David-Palma M."/>
            <person name="Shea T."/>
            <person name="Bowers K."/>
            <person name="McGinley-Smith S."/>
            <person name="Mohammad A.W."/>
            <person name="Gnirke A."/>
            <person name="Yurkov A.M."/>
            <person name="Nowrousian M."/>
            <person name="Sun S."/>
            <person name="Cuomo C.A."/>
            <person name="Heitman J."/>
        </authorList>
    </citation>
    <scope>NUCLEOTIDE SEQUENCE [LARGE SCALE GENOMIC DNA]</scope>
    <source>
        <strain evidence="11">CBS 11374</strain>
    </source>
</reference>
<dbReference type="InterPro" id="IPR042527">
    <property type="entry name" value="Atg5_UblA_dom_sf"/>
</dbReference>
<evidence type="ECO:0000256" key="4">
    <source>
        <dbReference type="ARBA" id="ARBA00022843"/>
    </source>
</evidence>
<evidence type="ECO:0000256" key="5">
    <source>
        <dbReference type="ARBA" id="ARBA00023006"/>
    </source>
</evidence>
<dbReference type="Gene3D" id="1.10.246.190">
    <property type="entry name" value="Autophagy protein Apg5, helix rich domain"/>
    <property type="match status" value="1"/>
</dbReference>
<keyword evidence="5 6" id="KW-0072">Autophagy</keyword>
<sequence>MSNPNPVHSSTNLFRRLSWQTSISISVRIADGETGSGTGADRYFIQAPRYSYLPLLIPEIRDNLVELALDEKQLGEVDEKDWWLEEEVDDEPGGFAGQGACRWHWPIDLISLYSYISRPRPIPLTSTSIASSSSSSSISVEPKQLRLLLHFSKPPSDKLLMPNNIETCKNQWLNQIKEADFVRWRNTNKVTSLRKTDLDNGWDGIMQDDYDLYLRMAARVLPLPLLPPAGSNLTSPNPSRPPSTDPSGSNVKPESAYSTRAIPLKIYLPDNAPVIQEVIPPLGTDGIPTTILAALHQYLSLLFPTRSKDPYSMAFPIVQGILIPPESELAWLSACMCGADGWLRIGICLRAN</sequence>
<evidence type="ECO:0000313" key="11">
    <source>
        <dbReference type="EMBL" id="WRT64845.1"/>
    </source>
</evidence>
<evidence type="ECO:0000256" key="7">
    <source>
        <dbReference type="SAM" id="MobiDB-lite"/>
    </source>
</evidence>
<accession>A0ABZ1CT84</accession>
<keyword evidence="6" id="KW-0813">Transport</keyword>
<comment type="subunit">
    <text evidence="6">Conjugated with ATG12.</text>
</comment>
<feature type="compositionally biased region" description="Polar residues" evidence="7">
    <location>
        <begin position="245"/>
        <end position="254"/>
    </location>
</feature>
<gene>
    <name evidence="11" type="ORF">IL334_001781</name>
</gene>
<dbReference type="PANTHER" id="PTHR13040">
    <property type="entry name" value="AUTOPHAGY PROTEIN 5"/>
    <property type="match status" value="1"/>
</dbReference>
<feature type="region of interest" description="Disordered" evidence="7">
    <location>
        <begin position="229"/>
        <end position="254"/>
    </location>
</feature>
<evidence type="ECO:0000256" key="1">
    <source>
        <dbReference type="ARBA" id="ARBA00004623"/>
    </source>
</evidence>
<dbReference type="Gene3D" id="3.10.20.90">
    <property type="entry name" value="Phosphatidylinositol 3-kinase Catalytic Subunit, Chain A, domain 1"/>
    <property type="match status" value="1"/>
</dbReference>
<evidence type="ECO:0000259" key="8">
    <source>
        <dbReference type="Pfam" id="PF04106"/>
    </source>
</evidence>
<dbReference type="InterPro" id="IPR048939">
    <property type="entry name" value="ATG5_UblA"/>
</dbReference>
<proteinExistence type="inferred from homology"/>
<dbReference type="GeneID" id="87953912"/>
<feature type="domain" description="Autophagy protein ATG5 UblA" evidence="10">
    <location>
        <begin position="19"/>
        <end position="109"/>
    </location>
</feature>
<dbReference type="PANTHER" id="PTHR13040:SF2">
    <property type="entry name" value="AUTOPHAGY PROTEIN 5"/>
    <property type="match status" value="1"/>
</dbReference>
<evidence type="ECO:0000256" key="6">
    <source>
        <dbReference type="RuleBase" id="RU361202"/>
    </source>
</evidence>
<organism evidence="11 12">
    <name type="scientific">Kwoniella shivajii</name>
    <dbReference type="NCBI Taxonomy" id="564305"/>
    <lineage>
        <taxon>Eukaryota</taxon>
        <taxon>Fungi</taxon>
        <taxon>Dikarya</taxon>
        <taxon>Basidiomycota</taxon>
        <taxon>Agaricomycotina</taxon>
        <taxon>Tremellomycetes</taxon>
        <taxon>Tremellales</taxon>
        <taxon>Cryptococcaceae</taxon>
        <taxon>Kwoniella</taxon>
    </lineage>
</organism>
<evidence type="ECO:0000259" key="9">
    <source>
        <dbReference type="Pfam" id="PF20637"/>
    </source>
</evidence>
<protein>
    <recommendedName>
        <fullName evidence="6">Autophagy protein 5</fullName>
    </recommendedName>
</protein>
<evidence type="ECO:0000313" key="12">
    <source>
        <dbReference type="Proteomes" id="UP001329825"/>
    </source>
</evidence>
<keyword evidence="6" id="KW-0472">Membrane</keyword>
<dbReference type="EMBL" id="CP141882">
    <property type="protein sequence ID" value="WRT64845.1"/>
    <property type="molecule type" value="Genomic_DNA"/>
</dbReference>